<comment type="similarity">
    <text evidence="1">Belongs to the TUB family.</text>
</comment>
<evidence type="ECO:0000313" key="5">
    <source>
        <dbReference type="Proteomes" id="UP000605846"/>
    </source>
</evidence>
<dbReference type="Pfam" id="PF01167">
    <property type="entry name" value="Tub"/>
    <property type="match status" value="1"/>
</dbReference>
<dbReference type="OrthoDB" id="8775810at2759"/>
<comment type="caution">
    <text evidence="4">The sequence shown here is derived from an EMBL/GenBank/DDBJ whole genome shotgun (WGS) entry which is preliminary data.</text>
</comment>
<feature type="region of interest" description="Disordered" evidence="2">
    <location>
        <begin position="19"/>
        <end position="52"/>
    </location>
</feature>
<dbReference type="GO" id="GO:0061512">
    <property type="term" value="P:protein localization to cilium"/>
    <property type="evidence" value="ECO:0007669"/>
    <property type="project" value="TreeGrafter"/>
</dbReference>
<gene>
    <name evidence="4" type="primary">TULP3</name>
    <name evidence="4" type="ORF">EC973_002676</name>
</gene>
<evidence type="ECO:0000256" key="2">
    <source>
        <dbReference type="SAM" id="MobiDB-lite"/>
    </source>
</evidence>
<dbReference type="SUPFAM" id="SSF54518">
    <property type="entry name" value="Tubby C-terminal domain-like"/>
    <property type="match status" value="1"/>
</dbReference>
<dbReference type="InterPro" id="IPR025659">
    <property type="entry name" value="Tubby-like_C"/>
</dbReference>
<dbReference type="Proteomes" id="UP000605846">
    <property type="component" value="Unassembled WGS sequence"/>
</dbReference>
<evidence type="ECO:0000259" key="3">
    <source>
        <dbReference type="Pfam" id="PF01167"/>
    </source>
</evidence>
<feature type="domain" description="Tubby C-terminal" evidence="3">
    <location>
        <begin position="82"/>
        <end position="332"/>
    </location>
</feature>
<sequence length="338" mass="38455">MSSESTSQVFHPQLSTATFAMPFPDMDSDDEGNEQQEQHAPVMPTNEDPPHTVRVSRPVPPIDFILQRPLATVKDLNDLAFRPAALNTRVTCRIHRFRDGLDKLYPQYKLYIEDLITREIHHVMTAQKKRKSQTSYYTITGVINESPEGDPNLAQSVVLGKVRSNFLGTTFVIYSHGRNPMKKEGLTSKKSDLPVREELGAVLYDPNVFGFKGPRKMTILMHTLTRDGKRPEFRPATEAETLLSKYKDGGARDLLILHNKSPQWNEETQSFVLNFNGRVTQASVKNFQIVHDNDLDYIVMQFGRIERAVFTMDYKYPICLLQAFAIALTSFDAKLACE</sequence>
<evidence type="ECO:0000313" key="4">
    <source>
        <dbReference type="EMBL" id="KAF7722792.1"/>
    </source>
</evidence>
<proteinExistence type="inferred from homology"/>
<keyword evidence="5" id="KW-1185">Reference proteome</keyword>
<dbReference type="EMBL" id="JABAYA010000176">
    <property type="protein sequence ID" value="KAF7722792.1"/>
    <property type="molecule type" value="Genomic_DNA"/>
</dbReference>
<dbReference type="GO" id="GO:0005929">
    <property type="term" value="C:cilium"/>
    <property type="evidence" value="ECO:0007669"/>
    <property type="project" value="TreeGrafter"/>
</dbReference>
<evidence type="ECO:0000256" key="1">
    <source>
        <dbReference type="ARBA" id="ARBA00007129"/>
    </source>
</evidence>
<protein>
    <submittedName>
        <fullName evidence="4">Tubby- protein 3</fullName>
    </submittedName>
</protein>
<name>A0A8H7EMQ6_9FUNG</name>
<dbReference type="PANTHER" id="PTHR16517">
    <property type="entry name" value="TUBBY-RELATED"/>
    <property type="match status" value="1"/>
</dbReference>
<organism evidence="4 5">
    <name type="scientific">Apophysomyces ossiformis</name>
    <dbReference type="NCBI Taxonomy" id="679940"/>
    <lineage>
        <taxon>Eukaryota</taxon>
        <taxon>Fungi</taxon>
        <taxon>Fungi incertae sedis</taxon>
        <taxon>Mucoromycota</taxon>
        <taxon>Mucoromycotina</taxon>
        <taxon>Mucoromycetes</taxon>
        <taxon>Mucorales</taxon>
        <taxon>Mucorineae</taxon>
        <taxon>Mucoraceae</taxon>
        <taxon>Apophysomyces</taxon>
    </lineage>
</organism>
<accession>A0A8H7EMQ6</accession>
<dbReference type="Gene3D" id="3.20.90.10">
    <property type="entry name" value="Tubby Protein, Chain A"/>
    <property type="match status" value="1"/>
</dbReference>
<reference evidence="4" key="1">
    <citation type="submission" date="2020-01" db="EMBL/GenBank/DDBJ databases">
        <title>Genome Sequencing of Three Apophysomyces-Like Fungal Strains Confirms a Novel Fungal Genus in the Mucoromycota with divergent Burkholderia-like Endosymbiotic Bacteria.</title>
        <authorList>
            <person name="Stajich J.E."/>
            <person name="Macias A.M."/>
            <person name="Carter-House D."/>
            <person name="Lovett B."/>
            <person name="Kasson L.R."/>
            <person name="Berry K."/>
            <person name="Grigoriev I."/>
            <person name="Chang Y."/>
            <person name="Spatafora J."/>
            <person name="Kasson M.T."/>
        </authorList>
    </citation>
    <scope>NUCLEOTIDE SEQUENCE</scope>
    <source>
        <strain evidence="4">NRRL A-21654</strain>
    </source>
</reference>
<dbReference type="AlphaFoldDB" id="A0A8H7EMQ6"/>
<dbReference type="PANTHER" id="PTHR16517:SF7">
    <property type="entry name" value="PROTEIN KING TUBBY"/>
    <property type="match status" value="1"/>
</dbReference>
<dbReference type="PRINTS" id="PR01573">
    <property type="entry name" value="SUPERTUBBY"/>
</dbReference>
<dbReference type="InterPro" id="IPR000007">
    <property type="entry name" value="Tubby_C"/>
</dbReference>